<keyword evidence="1" id="KW-0732">Signal</keyword>
<sequence>MRHPRLIAALATTTLLLAACGSDSDEDKLTAIIKDGGKDPSTICDHLAPTLLTAFGTVKECKAKAKADDDKQDDVSIKSVVVDGTAATATISGSQGNQTVTFARPGSDWVITAIK</sequence>
<proteinExistence type="predicted"/>
<dbReference type="EMBL" id="CP114014">
    <property type="protein sequence ID" value="XAY07568.1"/>
    <property type="molecule type" value="Genomic_DNA"/>
</dbReference>
<feature type="chain" id="PRO_5043772681" description="DUF4878 domain-containing protein" evidence="1">
    <location>
        <begin position="19"/>
        <end position="115"/>
    </location>
</feature>
<evidence type="ECO:0000313" key="2">
    <source>
        <dbReference type="EMBL" id="XAY07568.1"/>
    </source>
</evidence>
<name>A0AAU7B0U0_9ACTN</name>
<protein>
    <recommendedName>
        <fullName evidence="3">DUF4878 domain-containing protein</fullName>
    </recommendedName>
</protein>
<reference evidence="2" key="1">
    <citation type="submission" date="2022-12" db="EMBL/GenBank/DDBJ databases">
        <title>Paraconexibacter alkalitolerans sp. nov. and Baekduia alba sp. nov., isolated from soil and emended description of the genera Paraconexibacter (Chun et al., 2020) and Baekduia (An et al., 2020).</title>
        <authorList>
            <person name="Vieira S."/>
            <person name="Huber K.J."/>
            <person name="Geppert A."/>
            <person name="Wolf J."/>
            <person name="Neumann-Schaal M."/>
            <person name="Muesken M."/>
            <person name="Overmann J."/>
        </authorList>
    </citation>
    <scope>NUCLEOTIDE SEQUENCE</scope>
    <source>
        <strain evidence="2">AEG42_29</strain>
    </source>
</reference>
<accession>A0AAU7B0U0</accession>
<dbReference type="PROSITE" id="PS51257">
    <property type="entry name" value="PROKAR_LIPOPROTEIN"/>
    <property type="match status" value="1"/>
</dbReference>
<organism evidence="2">
    <name type="scientific">Paraconexibacter sp. AEG42_29</name>
    <dbReference type="NCBI Taxonomy" id="2997339"/>
    <lineage>
        <taxon>Bacteria</taxon>
        <taxon>Bacillati</taxon>
        <taxon>Actinomycetota</taxon>
        <taxon>Thermoleophilia</taxon>
        <taxon>Solirubrobacterales</taxon>
        <taxon>Paraconexibacteraceae</taxon>
        <taxon>Paraconexibacter</taxon>
    </lineage>
</organism>
<gene>
    <name evidence="2" type="ORF">DSM112329_04453</name>
</gene>
<dbReference type="AlphaFoldDB" id="A0AAU7B0U0"/>
<feature type="signal peptide" evidence="1">
    <location>
        <begin position="1"/>
        <end position="18"/>
    </location>
</feature>
<dbReference type="KEGG" id="parq:DSM112329_04453"/>
<evidence type="ECO:0000256" key="1">
    <source>
        <dbReference type="SAM" id="SignalP"/>
    </source>
</evidence>
<evidence type="ECO:0008006" key="3">
    <source>
        <dbReference type="Google" id="ProtNLM"/>
    </source>
</evidence>
<dbReference type="RefSeq" id="WP_354698760.1">
    <property type="nucleotide sequence ID" value="NZ_CP114014.1"/>
</dbReference>